<evidence type="ECO:0000313" key="7">
    <source>
        <dbReference type="EMBL" id="PIA45487.1"/>
    </source>
</evidence>
<dbReference type="Pfam" id="PF00076">
    <property type="entry name" value="RRM_1"/>
    <property type="match status" value="1"/>
</dbReference>
<evidence type="ECO:0000313" key="8">
    <source>
        <dbReference type="Proteomes" id="UP000230069"/>
    </source>
</evidence>
<dbReference type="SMART" id="SM00360">
    <property type="entry name" value="RRM"/>
    <property type="match status" value="2"/>
</dbReference>
<dbReference type="OrthoDB" id="10266058at2759"/>
<feature type="compositionally biased region" description="Basic and acidic residues" evidence="5">
    <location>
        <begin position="170"/>
        <end position="236"/>
    </location>
</feature>
<dbReference type="AlphaFoldDB" id="A0A2G5DQF8"/>
<dbReference type="STRING" id="218851.A0A2G5DQF8"/>
<evidence type="ECO:0000256" key="2">
    <source>
        <dbReference type="ARBA" id="ARBA00022884"/>
    </source>
</evidence>
<dbReference type="InterPro" id="IPR012677">
    <property type="entry name" value="Nucleotide-bd_a/b_plait_sf"/>
</dbReference>
<name>A0A2G5DQF8_AQUCA</name>
<protein>
    <recommendedName>
        <fullName evidence="6">RRM domain-containing protein</fullName>
    </recommendedName>
</protein>
<keyword evidence="2 4" id="KW-0694">RNA-binding</keyword>
<keyword evidence="8" id="KW-1185">Reference proteome</keyword>
<organism evidence="7 8">
    <name type="scientific">Aquilegia coerulea</name>
    <name type="common">Rocky mountain columbine</name>
    <dbReference type="NCBI Taxonomy" id="218851"/>
    <lineage>
        <taxon>Eukaryota</taxon>
        <taxon>Viridiplantae</taxon>
        <taxon>Streptophyta</taxon>
        <taxon>Embryophyta</taxon>
        <taxon>Tracheophyta</taxon>
        <taxon>Spermatophyta</taxon>
        <taxon>Magnoliopsida</taxon>
        <taxon>Ranunculales</taxon>
        <taxon>Ranunculaceae</taxon>
        <taxon>Thalictroideae</taxon>
        <taxon>Aquilegia</taxon>
    </lineage>
</organism>
<dbReference type="InterPro" id="IPR035979">
    <property type="entry name" value="RBD_domain_sf"/>
</dbReference>
<evidence type="ECO:0000256" key="1">
    <source>
        <dbReference type="ARBA" id="ARBA00022664"/>
    </source>
</evidence>
<dbReference type="PROSITE" id="PS50102">
    <property type="entry name" value="RRM"/>
    <property type="match status" value="2"/>
</dbReference>
<gene>
    <name evidence="7" type="ORF">AQUCO_01700781v1</name>
</gene>
<feature type="compositionally biased region" description="Basic and acidic residues" evidence="5">
    <location>
        <begin position="59"/>
        <end position="109"/>
    </location>
</feature>
<keyword evidence="1" id="KW-0507">mRNA processing</keyword>
<dbReference type="Gene3D" id="3.30.70.330">
    <property type="match status" value="4"/>
</dbReference>
<feature type="domain" description="RRM" evidence="6">
    <location>
        <begin position="651"/>
        <end position="727"/>
    </location>
</feature>
<feature type="region of interest" description="Disordered" evidence="5">
    <location>
        <begin position="1"/>
        <end position="469"/>
    </location>
</feature>
<dbReference type="SUPFAM" id="SSF54928">
    <property type="entry name" value="RNA-binding domain, RBD"/>
    <property type="match status" value="2"/>
</dbReference>
<feature type="compositionally biased region" description="Basic and acidic residues" evidence="5">
    <location>
        <begin position="244"/>
        <end position="357"/>
    </location>
</feature>
<dbReference type="Proteomes" id="UP000230069">
    <property type="component" value="Unassembled WGS sequence"/>
</dbReference>
<evidence type="ECO:0000256" key="5">
    <source>
        <dbReference type="SAM" id="MobiDB-lite"/>
    </source>
</evidence>
<proteinExistence type="predicted"/>
<dbReference type="FunCoup" id="A0A2G5DQF8">
    <property type="interactions" value="982"/>
</dbReference>
<dbReference type="EMBL" id="KZ305034">
    <property type="protein sequence ID" value="PIA45487.1"/>
    <property type="molecule type" value="Genomic_DNA"/>
</dbReference>
<dbReference type="PANTHER" id="PTHR23139">
    <property type="entry name" value="RNA-BINDING PROTEIN"/>
    <property type="match status" value="1"/>
</dbReference>
<dbReference type="GO" id="GO:0008380">
    <property type="term" value="P:RNA splicing"/>
    <property type="evidence" value="ECO:0007669"/>
    <property type="project" value="UniProtKB-KW"/>
</dbReference>
<dbReference type="InParanoid" id="A0A2G5DQF8"/>
<feature type="compositionally biased region" description="Basic and acidic residues" evidence="5">
    <location>
        <begin position="368"/>
        <end position="378"/>
    </location>
</feature>
<feature type="compositionally biased region" description="Polar residues" evidence="5">
    <location>
        <begin position="417"/>
        <end position="430"/>
    </location>
</feature>
<feature type="domain" description="RRM" evidence="6">
    <location>
        <begin position="541"/>
        <end position="623"/>
    </location>
</feature>
<sequence length="1021" mass="114962">MTRSSRHREKLGNGSELSGASAFEGSAARTRPLSLEEIMTRRKNKKLTADATEGADPVDLPRQDIAKSVSDHPEHDERSTHGKEYSYVISKKETEDTMKRRSRKEETTSLKEQNSVIVGDKESHDSETKLKDKLDNEFGRVKEQRSEKQSHHRSRYEEHHGNHNKSGGVTDRKSEKQSHHRSSNEKHSKNENQSHHRSSNEKHSKNENQSRHRTRDEERKNENQSHHRSRDEERKNANQSHRKTRDEERPRSDNKTGGVTERKSEKQSHHRSSNEKRSRDDNETRKNHAEKLGGKEMYLDGERMKSERESKRKHRGIEDGRDTLEIESVVKKHDSGKYNPEPAERKDRKKDTSKSHYEGSGQKRRRSSSRDFRARDRSNSLSPRAPKRTYDGREHGESSLHVSKDGRHHFDVDKNRVSNNGGHTSSQSWRNGGRGSRLGGYSPRKRRSEAAIKTPSPTARSPERKNAGWDFPPIGSDSFGVISDFQSLHQSVSTEREFSNVVSVTPNAMETLVVVSPSSVSKAKDVTVGTMQLSQPTRSLRTLYVENLPDPVSDKSIMECLNNYLLSLGDYIQGTQPCISCHMNKAKDQALVEFLTPEDATKALSFNGRFFSGSVLKIRRPEDFVDAATGVPENSVPAVDAVSDIVRDSPHKIFVGGISKALSSKMLMEIASSFGHLKAYRFEVNADLKEPCAFLEYKDQTITLKACAGLNGMKLGGQVLTVVQAVPNASVEVNADHLPFYGIPEHAKPLLSKPTKVLKLKNIFNPEDLSSLSRSEIEEALEDIRIECARFGTVKSINIVRCESSCAIADQTDEVTLQDLEGDSFTTQDIDQASGENRSEEAYINVKEPLEDGGDMKDVRPTHDIPEEGMEKTEMSEECRPDSSLATDVFMCNPVAEANPQEAPSQEESGDELNHDDDTGMNKSIMVEPQLKHVETKDGLQEASLQLNHTVSEESQISEKNEIKQEKPDDEAFERGCVLVEYVRSEASCLAAHCLHGRLYGDRTVLVNYIPHDLYLSKFPK</sequence>
<dbReference type="GO" id="GO:0003723">
    <property type="term" value="F:RNA binding"/>
    <property type="evidence" value="ECO:0007669"/>
    <property type="project" value="UniProtKB-UniRule"/>
</dbReference>
<dbReference type="InterPro" id="IPR000504">
    <property type="entry name" value="RRM_dom"/>
</dbReference>
<evidence type="ECO:0000256" key="4">
    <source>
        <dbReference type="PROSITE-ProRule" id="PRU00176"/>
    </source>
</evidence>
<evidence type="ECO:0000259" key="6">
    <source>
        <dbReference type="PROSITE" id="PS50102"/>
    </source>
</evidence>
<dbReference type="GO" id="GO:0006397">
    <property type="term" value="P:mRNA processing"/>
    <property type="evidence" value="ECO:0007669"/>
    <property type="project" value="UniProtKB-KW"/>
</dbReference>
<accession>A0A2G5DQF8</accession>
<feature type="compositionally biased region" description="Basic and acidic residues" evidence="5">
    <location>
        <begin position="388"/>
        <end position="416"/>
    </location>
</feature>
<keyword evidence="3" id="KW-0508">mRNA splicing</keyword>
<feature type="compositionally biased region" description="Basic and acidic residues" evidence="5">
    <location>
        <begin position="119"/>
        <end position="161"/>
    </location>
</feature>
<evidence type="ECO:0000256" key="3">
    <source>
        <dbReference type="ARBA" id="ARBA00023187"/>
    </source>
</evidence>
<reference evidence="7 8" key="1">
    <citation type="submission" date="2017-09" db="EMBL/GenBank/DDBJ databases">
        <title>WGS assembly of Aquilegia coerulea Goldsmith.</title>
        <authorList>
            <person name="Hodges S."/>
            <person name="Kramer E."/>
            <person name="Nordborg M."/>
            <person name="Tomkins J."/>
            <person name="Borevitz J."/>
            <person name="Derieg N."/>
            <person name="Yan J."/>
            <person name="Mihaltcheva S."/>
            <person name="Hayes R.D."/>
            <person name="Rokhsar D."/>
        </authorList>
    </citation>
    <scope>NUCLEOTIDE SEQUENCE [LARGE SCALE GENOMIC DNA]</scope>
    <source>
        <strain evidence="8">cv. Goldsmith</strain>
    </source>
</reference>